<dbReference type="EMBL" id="JOJR01000194">
    <property type="protein sequence ID" value="RCN42451.1"/>
    <property type="molecule type" value="Genomic_DNA"/>
</dbReference>
<feature type="domain" description="Glycoside hydrolase family 19 catalytic" evidence="2">
    <location>
        <begin position="210"/>
        <end position="314"/>
    </location>
</feature>
<evidence type="ECO:0000313" key="3">
    <source>
        <dbReference type="EMBL" id="RCN42451.1"/>
    </source>
</evidence>
<keyword evidence="1" id="KW-0732">Signal</keyword>
<dbReference type="STRING" id="29170.A0A368GDK1"/>
<name>A0A368GDK1_ANCCA</name>
<dbReference type="AlphaFoldDB" id="A0A368GDK1"/>
<evidence type="ECO:0000259" key="2">
    <source>
        <dbReference type="Pfam" id="PF00182"/>
    </source>
</evidence>
<organism evidence="3 4">
    <name type="scientific">Ancylostoma caninum</name>
    <name type="common">Dog hookworm</name>
    <dbReference type="NCBI Taxonomy" id="29170"/>
    <lineage>
        <taxon>Eukaryota</taxon>
        <taxon>Metazoa</taxon>
        <taxon>Ecdysozoa</taxon>
        <taxon>Nematoda</taxon>
        <taxon>Chromadorea</taxon>
        <taxon>Rhabditida</taxon>
        <taxon>Rhabditina</taxon>
        <taxon>Rhabditomorpha</taxon>
        <taxon>Strongyloidea</taxon>
        <taxon>Ancylostomatidae</taxon>
        <taxon>Ancylostomatinae</taxon>
        <taxon>Ancylostoma</taxon>
    </lineage>
</organism>
<dbReference type="Gene3D" id="1.10.530.10">
    <property type="match status" value="1"/>
</dbReference>
<protein>
    <submittedName>
        <fullName evidence="3">Chitinase class I</fullName>
    </submittedName>
</protein>
<gene>
    <name evidence="3" type="ORF">ANCCAN_11601</name>
</gene>
<dbReference type="GO" id="GO:0004568">
    <property type="term" value="F:chitinase activity"/>
    <property type="evidence" value="ECO:0007669"/>
    <property type="project" value="InterPro"/>
</dbReference>
<comment type="caution">
    <text evidence="3">The sequence shown here is derived from an EMBL/GenBank/DDBJ whole genome shotgun (WGS) entry which is preliminary data.</text>
</comment>
<dbReference type="SUPFAM" id="SSF53955">
    <property type="entry name" value="Lysozyme-like"/>
    <property type="match status" value="1"/>
</dbReference>
<dbReference type="PANTHER" id="PTHR47836:SF1">
    <property type="entry name" value="GLYCO_HYDRO_19_CAT DOMAIN-CONTAINING PROTEIN"/>
    <property type="match status" value="1"/>
</dbReference>
<evidence type="ECO:0000313" key="4">
    <source>
        <dbReference type="Proteomes" id="UP000252519"/>
    </source>
</evidence>
<feature type="chain" id="PRO_5016803178" evidence="1">
    <location>
        <begin position="18"/>
        <end position="483"/>
    </location>
</feature>
<dbReference type="InterPro" id="IPR000726">
    <property type="entry name" value="Glyco_hydro_19_cat"/>
</dbReference>
<accession>A0A368GDK1</accession>
<sequence length="483" mass="54680">MHTRTLSFLLLIRQSLAATLDFCPPHSVFIKAPNEECQSATDPNNLKKSPIEEWFTKEMFEDLFPKANLGLGPHKCMPYSYESFIIAARYFPEFGGETLNKDYNASQHQRRDVAAFFAHALQETGENDIALYNSSLSIEEASECFYRGGFYNWFERGPNSSFLLPAFPGFQVVDGKRCTEEGQYCKNDAVLNFWYPCNGDEETHANTTYKKGCYFGRGALQLSWNYNYGLFQQFLLSKGIKVDLINNPNLVMTKMDPPLAMLASLWFYMTPQPPKPSMHSIVIGDWRQSAKNRRAGFSGPIFGPTSLVINNECGGEDAEEPGVLLLILPISGGPGESRRIKAFKWFCNYFGVPAGSERSLSCKGRAFFSAKYGTHSQKISSSGMLDNFDAVRHNYSWQPDWGNMWRSAACDCEPAQYGGPLPYYDPKVYPSRFAKENDRNRLRCVYSIYKNPGMFRLDEANAPCLKHKPRIALTKTGFRNGNL</sequence>
<proteinExistence type="predicted"/>
<dbReference type="Gene3D" id="3.30.20.10">
    <property type="entry name" value="Endochitinase, domain 2"/>
    <property type="match status" value="1"/>
</dbReference>
<dbReference type="Pfam" id="PF00182">
    <property type="entry name" value="Glyco_hydro_19"/>
    <property type="match status" value="1"/>
</dbReference>
<feature type="signal peptide" evidence="1">
    <location>
        <begin position="1"/>
        <end position="17"/>
    </location>
</feature>
<dbReference type="GO" id="GO:0006032">
    <property type="term" value="P:chitin catabolic process"/>
    <property type="evidence" value="ECO:0007669"/>
    <property type="project" value="InterPro"/>
</dbReference>
<reference evidence="3 4" key="1">
    <citation type="submission" date="2014-10" db="EMBL/GenBank/DDBJ databases">
        <title>Draft genome of the hookworm Ancylostoma caninum.</title>
        <authorList>
            <person name="Mitreva M."/>
        </authorList>
    </citation>
    <scope>NUCLEOTIDE SEQUENCE [LARGE SCALE GENOMIC DNA]</scope>
    <source>
        <strain evidence="3 4">Baltimore</strain>
    </source>
</reference>
<dbReference type="InterPro" id="IPR023346">
    <property type="entry name" value="Lysozyme-like_dom_sf"/>
</dbReference>
<dbReference type="PANTHER" id="PTHR47836">
    <property type="entry name" value="PROTEIN CBG09520-RELATED"/>
    <property type="match status" value="1"/>
</dbReference>
<evidence type="ECO:0000256" key="1">
    <source>
        <dbReference type="SAM" id="SignalP"/>
    </source>
</evidence>
<keyword evidence="4" id="KW-1185">Reference proteome</keyword>
<dbReference type="Proteomes" id="UP000252519">
    <property type="component" value="Unassembled WGS sequence"/>
</dbReference>
<dbReference type="OrthoDB" id="5985073at2759"/>
<dbReference type="GO" id="GO:0016998">
    <property type="term" value="P:cell wall macromolecule catabolic process"/>
    <property type="evidence" value="ECO:0007669"/>
    <property type="project" value="InterPro"/>
</dbReference>
<dbReference type="CDD" id="cd00325">
    <property type="entry name" value="chitinase_GH19"/>
    <property type="match status" value="1"/>
</dbReference>